<dbReference type="AlphaFoldDB" id="A0A975T4N9"/>
<keyword evidence="5" id="KW-0418">Kinase</keyword>
<dbReference type="KEGG" id="rsin:B6N60_00102"/>
<evidence type="ECO:0000256" key="1">
    <source>
        <dbReference type="ARBA" id="ARBA00007316"/>
    </source>
</evidence>
<dbReference type="Pfam" id="PF13807">
    <property type="entry name" value="GNVR"/>
    <property type="match status" value="1"/>
</dbReference>
<dbReference type="GO" id="GO:0004715">
    <property type="term" value="F:non-membrane spanning protein tyrosine kinase activity"/>
    <property type="evidence" value="ECO:0007669"/>
    <property type="project" value="UniProtKB-EC"/>
</dbReference>
<dbReference type="RefSeq" id="WP_190604870.1">
    <property type="nucleotide sequence ID" value="NZ_CP021056.1"/>
</dbReference>
<evidence type="ECO:0000256" key="5">
    <source>
        <dbReference type="ARBA" id="ARBA00022777"/>
    </source>
</evidence>
<dbReference type="InterPro" id="IPR027417">
    <property type="entry name" value="P-loop_NTPase"/>
</dbReference>
<comment type="similarity">
    <text evidence="1">Belongs to the CpsD/CapB family.</text>
</comment>
<dbReference type="FunFam" id="3.40.50.300:FF:000527">
    <property type="entry name" value="Tyrosine-protein kinase etk"/>
    <property type="match status" value="1"/>
</dbReference>
<evidence type="ECO:0000256" key="8">
    <source>
        <dbReference type="ARBA" id="ARBA00051245"/>
    </source>
</evidence>
<feature type="coiled-coil region" evidence="9">
    <location>
        <begin position="171"/>
        <end position="235"/>
    </location>
</feature>
<evidence type="ECO:0000313" key="14">
    <source>
        <dbReference type="Proteomes" id="UP000683511"/>
    </source>
</evidence>
<dbReference type="GO" id="GO:0005886">
    <property type="term" value="C:plasma membrane"/>
    <property type="evidence" value="ECO:0007669"/>
    <property type="project" value="TreeGrafter"/>
</dbReference>
<feature type="domain" description="Tyrosine-protein kinase G-rich" evidence="12">
    <location>
        <begin position="371"/>
        <end position="446"/>
    </location>
</feature>
<accession>A0A975T4N9</accession>
<dbReference type="NCBIfam" id="TIGR01007">
    <property type="entry name" value="eps_fam"/>
    <property type="match status" value="1"/>
</dbReference>
<dbReference type="PANTHER" id="PTHR32309:SF13">
    <property type="entry name" value="FERRIC ENTEROBACTIN TRANSPORT PROTEIN FEPE"/>
    <property type="match status" value="1"/>
</dbReference>
<dbReference type="SUPFAM" id="SSF52540">
    <property type="entry name" value="P-loop containing nucleoside triphosphate hydrolases"/>
    <property type="match status" value="1"/>
</dbReference>
<evidence type="ECO:0000256" key="2">
    <source>
        <dbReference type="ARBA" id="ARBA00011903"/>
    </source>
</evidence>
<evidence type="ECO:0000313" key="13">
    <source>
        <dbReference type="EMBL" id="QXE21428.1"/>
    </source>
</evidence>
<evidence type="ECO:0000256" key="9">
    <source>
        <dbReference type="SAM" id="Coils"/>
    </source>
</evidence>
<dbReference type="GO" id="GO:0005524">
    <property type="term" value="F:ATP binding"/>
    <property type="evidence" value="ECO:0007669"/>
    <property type="project" value="UniProtKB-KW"/>
</dbReference>
<name>A0A975T4N9_9NOST</name>
<organism evidence="13 14">
    <name type="scientific">Richelia sinica FACHB-800</name>
    <dbReference type="NCBI Taxonomy" id="1357546"/>
    <lineage>
        <taxon>Bacteria</taxon>
        <taxon>Bacillati</taxon>
        <taxon>Cyanobacteriota</taxon>
        <taxon>Cyanophyceae</taxon>
        <taxon>Nostocales</taxon>
        <taxon>Nostocaceae</taxon>
        <taxon>Richelia</taxon>
    </lineage>
</organism>
<feature type="transmembrane region" description="Helical" evidence="10">
    <location>
        <begin position="21"/>
        <end position="39"/>
    </location>
</feature>
<evidence type="ECO:0000256" key="4">
    <source>
        <dbReference type="ARBA" id="ARBA00022741"/>
    </source>
</evidence>
<dbReference type="InterPro" id="IPR050445">
    <property type="entry name" value="Bact_polysacc_biosynth/exp"/>
</dbReference>
<keyword evidence="7" id="KW-0829">Tyrosine-protein kinase</keyword>
<dbReference type="EC" id="2.7.10.2" evidence="2"/>
<evidence type="ECO:0000256" key="6">
    <source>
        <dbReference type="ARBA" id="ARBA00022840"/>
    </source>
</evidence>
<keyword evidence="10" id="KW-0472">Membrane</keyword>
<keyword evidence="14" id="KW-1185">Reference proteome</keyword>
<dbReference type="Proteomes" id="UP000683511">
    <property type="component" value="Chromosome"/>
</dbReference>
<dbReference type="PANTHER" id="PTHR32309">
    <property type="entry name" value="TYROSINE-PROTEIN KINASE"/>
    <property type="match status" value="1"/>
</dbReference>
<dbReference type="Pfam" id="PF13614">
    <property type="entry name" value="AAA_31"/>
    <property type="match status" value="1"/>
</dbReference>
<evidence type="ECO:0000256" key="3">
    <source>
        <dbReference type="ARBA" id="ARBA00022679"/>
    </source>
</evidence>
<keyword evidence="6" id="KW-0067">ATP-binding</keyword>
<feature type="coiled-coil region" evidence="9">
    <location>
        <begin position="360"/>
        <end position="394"/>
    </location>
</feature>
<proteinExistence type="inferred from homology"/>
<dbReference type="CDD" id="cd05387">
    <property type="entry name" value="BY-kinase"/>
    <property type="match status" value="1"/>
</dbReference>
<keyword evidence="10" id="KW-0812">Transmembrane</keyword>
<keyword evidence="9" id="KW-0175">Coiled coil</keyword>
<comment type="catalytic activity">
    <reaction evidence="8">
        <text>L-tyrosyl-[protein] + ATP = O-phospho-L-tyrosyl-[protein] + ADP + H(+)</text>
        <dbReference type="Rhea" id="RHEA:10596"/>
        <dbReference type="Rhea" id="RHEA-COMP:10136"/>
        <dbReference type="Rhea" id="RHEA-COMP:20101"/>
        <dbReference type="ChEBI" id="CHEBI:15378"/>
        <dbReference type="ChEBI" id="CHEBI:30616"/>
        <dbReference type="ChEBI" id="CHEBI:46858"/>
        <dbReference type="ChEBI" id="CHEBI:61978"/>
        <dbReference type="ChEBI" id="CHEBI:456216"/>
        <dbReference type="EC" id="2.7.10.2"/>
    </reaction>
</comment>
<dbReference type="Gene3D" id="3.40.50.300">
    <property type="entry name" value="P-loop containing nucleotide triphosphate hydrolases"/>
    <property type="match status" value="1"/>
</dbReference>
<gene>
    <name evidence="13" type="ORF">B6N60_00102</name>
</gene>
<dbReference type="InterPro" id="IPR025669">
    <property type="entry name" value="AAA_dom"/>
</dbReference>
<dbReference type="InterPro" id="IPR005702">
    <property type="entry name" value="Wzc-like_C"/>
</dbReference>
<dbReference type="GO" id="GO:0042802">
    <property type="term" value="F:identical protein binding"/>
    <property type="evidence" value="ECO:0007669"/>
    <property type="project" value="UniProtKB-ARBA"/>
</dbReference>
<protein>
    <recommendedName>
        <fullName evidence="2">non-specific protein-tyrosine kinase</fullName>
        <ecNumber evidence="2">2.7.10.2</ecNumber>
    </recommendedName>
</protein>
<keyword evidence="4" id="KW-0547">Nucleotide-binding</keyword>
<sequence length="730" mass="81134">MELQESYISLDKYGQIIKRRWLPAVGVFCSVFVIVQFTISLKKPIYVAEGKLRFQRINTTSSLTGVGIELGKLEPLAQNNPVNTEAEVIQSIPVLQKVIDKLELKNKKGAPLKPKSLLDKIKVKDVKQADVLEISYQNTNPELATKVVNTLMQVYLDKNVSSLRTEAAAARKFIEKQLPNAELVVQKAEAELADFKEKYKVVSLQEEATEAVKVITELERQISDVKSRLADAESQSQGIRKQLEMNTQQAVMTTAISQTAGVQEILREIQQLESQLAARRTVLQDDHPQIIDLKDKLSSLNDLMQKRIQQVTDTNQPPLNKNLQLGQLQQQLSARLVELETNSLGLGSQATTLLKLQAAYKERLNNLPRLEQQQRQLERKVQAAQSTYSLLLQKLQESRIAENQNVGNASIISEAEVPEEPVFSPIISYLSAGLLASLLALAVVFVLESSDRSIKTVDEAKELLQFTLLGIIPNFKKSRKLPVNNEEIDLYSRTLVVRDTPRSLISEAYRMLRANLRFMNADKELKVIVVTSSVPQEGKSTVAANLAIAIAQMETKVLLIDADLHRPVQHKIWELNNIQGLSNLIVDQVETNTTINQVMDNVDVLTSGVVPPSPASLLDSKRMATLIDTFAASYNFVIIDSPSLNVAADAATLGQMADGVLLVVRPGIVDFGSATFAKEFLEKSGQNVLGQVVNGVIAHNERYSYYLAEEDYPPKKITGERFFSGEMGKN</sequence>
<feature type="domain" description="AAA" evidence="11">
    <location>
        <begin position="527"/>
        <end position="665"/>
    </location>
</feature>
<reference evidence="13" key="1">
    <citation type="submission" date="2017-04" db="EMBL/GenBank/DDBJ databases">
        <title>Genome deletions in a multicellular cyanobacterial endosymbiont for morphological adaptation in marine diatoms.</title>
        <authorList>
            <person name="Wang Y."/>
            <person name="Gao H."/>
            <person name="Li R."/>
            <person name="Xu X."/>
        </authorList>
    </citation>
    <scope>NUCLEOTIDE SEQUENCE</scope>
    <source>
        <strain evidence="13">FACHB 800</strain>
    </source>
</reference>
<evidence type="ECO:0000259" key="11">
    <source>
        <dbReference type="Pfam" id="PF13614"/>
    </source>
</evidence>
<evidence type="ECO:0000256" key="7">
    <source>
        <dbReference type="ARBA" id="ARBA00023137"/>
    </source>
</evidence>
<evidence type="ECO:0000259" key="12">
    <source>
        <dbReference type="Pfam" id="PF13807"/>
    </source>
</evidence>
<evidence type="ECO:0000256" key="10">
    <source>
        <dbReference type="SAM" id="Phobius"/>
    </source>
</evidence>
<dbReference type="EMBL" id="CP021056">
    <property type="protein sequence ID" value="QXE21428.1"/>
    <property type="molecule type" value="Genomic_DNA"/>
</dbReference>
<keyword evidence="3" id="KW-0808">Transferase</keyword>
<keyword evidence="10" id="KW-1133">Transmembrane helix</keyword>
<dbReference type="InterPro" id="IPR032807">
    <property type="entry name" value="GNVR"/>
</dbReference>